<dbReference type="EMBL" id="RWJN01000452">
    <property type="protein sequence ID" value="TCD61563.1"/>
    <property type="molecule type" value="Genomic_DNA"/>
</dbReference>
<dbReference type="AlphaFoldDB" id="A0A4R0R5U8"/>
<dbReference type="Proteomes" id="UP000292702">
    <property type="component" value="Unassembled WGS sequence"/>
</dbReference>
<gene>
    <name evidence="1" type="ORF">EIP91_008254</name>
</gene>
<comment type="caution">
    <text evidence="1">The sequence shown here is derived from an EMBL/GenBank/DDBJ whole genome shotgun (WGS) entry which is preliminary data.</text>
</comment>
<evidence type="ECO:0000313" key="2">
    <source>
        <dbReference type="Proteomes" id="UP000292702"/>
    </source>
</evidence>
<organism evidence="1 2">
    <name type="scientific">Steccherinum ochraceum</name>
    <dbReference type="NCBI Taxonomy" id="92696"/>
    <lineage>
        <taxon>Eukaryota</taxon>
        <taxon>Fungi</taxon>
        <taxon>Dikarya</taxon>
        <taxon>Basidiomycota</taxon>
        <taxon>Agaricomycotina</taxon>
        <taxon>Agaricomycetes</taxon>
        <taxon>Polyporales</taxon>
        <taxon>Steccherinaceae</taxon>
        <taxon>Steccherinum</taxon>
    </lineage>
</organism>
<proteinExistence type="predicted"/>
<reference evidence="1 2" key="1">
    <citation type="submission" date="2018-11" db="EMBL/GenBank/DDBJ databases">
        <title>Genome assembly of Steccherinum ochraceum LE-BIN_3174, the white-rot fungus of the Steccherinaceae family (The Residual Polyporoid clade, Polyporales, Basidiomycota).</title>
        <authorList>
            <person name="Fedorova T.V."/>
            <person name="Glazunova O.A."/>
            <person name="Landesman E.O."/>
            <person name="Moiseenko K.V."/>
            <person name="Psurtseva N.V."/>
            <person name="Savinova O.S."/>
            <person name="Shakhova N.V."/>
            <person name="Tyazhelova T.V."/>
            <person name="Vasina D.V."/>
        </authorList>
    </citation>
    <scope>NUCLEOTIDE SEQUENCE [LARGE SCALE GENOMIC DNA]</scope>
    <source>
        <strain evidence="1 2">LE-BIN_3174</strain>
    </source>
</reference>
<sequence length="55" mass="6104">MNIIERFEHRSTSTFNIHLSPPPQRVAGVPTPMRKIVKAGVSGALKSTAQKYRAQ</sequence>
<keyword evidence="2" id="KW-1185">Reference proteome</keyword>
<name>A0A4R0R5U8_9APHY</name>
<protein>
    <submittedName>
        <fullName evidence="1">Uncharacterized protein</fullName>
    </submittedName>
</protein>
<accession>A0A4R0R5U8</accession>
<evidence type="ECO:0000313" key="1">
    <source>
        <dbReference type="EMBL" id="TCD61563.1"/>
    </source>
</evidence>